<name>A0AAD4R6J6_9BILA</name>
<dbReference type="PANTHER" id="PTHR34150">
    <property type="entry name" value="PROTEIN CBG08832-RELATED"/>
    <property type="match status" value="1"/>
</dbReference>
<evidence type="ECO:0000313" key="1">
    <source>
        <dbReference type="EMBL" id="KAI1726331.1"/>
    </source>
</evidence>
<dbReference type="EMBL" id="JAKKPZ010000002">
    <property type="protein sequence ID" value="KAI1726331.1"/>
    <property type="molecule type" value="Genomic_DNA"/>
</dbReference>
<comment type="caution">
    <text evidence="1">The sequence shown here is derived from an EMBL/GenBank/DDBJ whole genome shotgun (WGS) entry which is preliminary data.</text>
</comment>
<gene>
    <name evidence="1" type="ORF">DdX_03046</name>
</gene>
<proteinExistence type="predicted"/>
<organism evidence="1 2">
    <name type="scientific">Ditylenchus destructor</name>
    <dbReference type="NCBI Taxonomy" id="166010"/>
    <lineage>
        <taxon>Eukaryota</taxon>
        <taxon>Metazoa</taxon>
        <taxon>Ecdysozoa</taxon>
        <taxon>Nematoda</taxon>
        <taxon>Chromadorea</taxon>
        <taxon>Rhabditida</taxon>
        <taxon>Tylenchina</taxon>
        <taxon>Tylenchomorpha</taxon>
        <taxon>Sphaerularioidea</taxon>
        <taxon>Anguinidae</taxon>
        <taxon>Anguininae</taxon>
        <taxon>Ditylenchus</taxon>
    </lineage>
</organism>
<keyword evidence="2" id="KW-1185">Reference proteome</keyword>
<accession>A0AAD4R6J6</accession>
<reference evidence="1" key="1">
    <citation type="submission" date="2022-01" db="EMBL/GenBank/DDBJ databases">
        <title>Genome Sequence Resource for Two Populations of Ditylenchus destructor, the Migratory Endoparasitic Phytonematode.</title>
        <authorList>
            <person name="Zhang H."/>
            <person name="Lin R."/>
            <person name="Xie B."/>
        </authorList>
    </citation>
    <scope>NUCLEOTIDE SEQUENCE</scope>
    <source>
        <strain evidence="1">BazhouSP</strain>
    </source>
</reference>
<sequence>MSTARTQRPIRQQARRKNFVRECGTYPNKYLYLGPCPEDNRFGSGGDRYCSNGGQRTGQSCLSDYECGSYYREYDVECDHGECCTVPQQSILYWETCENGGYFMSAGCSTDADCPATGANQVDINDQIGQLAQVCVNNECCTTANTEIGDISLPTSDSLVDPESWNDECANQGYYLGQDCDRDADCNRIPNLRLQRDQQLSCIEGACCVSPRRLPRGAQTWLDICPSGGQFVGTFCEEDRDCGMDRKRQVQRICEEERYCCTDPNGQILPGPRNPRGGDIEDRCDDPEDQLTAATCADDFDCVAANEEYCGNTGYCCISTTRIINPTVLDPRRCSNGGRRLGLSCETDLDCNGGQFGMRTRACLDNGVCCTVPGTDPYDPNTSILNPNPVEPEPVIEPEIEGPITSYAFCYNKQRSRIQCTSQSRCKSNQGCVNGLCCTRTGDEWQNACGGSTAVSSCFTDDTRTLRSCNSNLFCTASNFCCECPYGQASTKCSGGCPPGYICETNGYCCPRCPTGDLPYGSCYDNQCADNYICRPGNICCPI</sequence>
<dbReference type="SMART" id="SM00289">
    <property type="entry name" value="WR1"/>
    <property type="match status" value="5"/>
</dbReference>
<protein>
    <submittedName>
        <fullName evidence="1">Uncharacterized protein</fullName>
    </submittedName>
</protein>
<dbReference type="InterPro" id="IPR006150">
    <property type="entry name" value="Cys_repeat_1"/>
</dbReference>
<dbReference type="AlphaFoldDB" id="A0AAD4R6J6"/>
<evidence type="ECO:0000313" key="2">
    <source>
        <dbReference type="Proteomes" id="UP001201812"/>
    </source>
</evidence>
<dbReference type="PANTHER" id="PTHR34150:SF3">
    <property type="entry name" value="CC DOMAIN-CONTAINING PROTEIN"/>
    <property type="match status" value="1"/>
</dbReference>
<dbReference type="Proteomes" id="UP001201812">
    <property type="component" value="Unassembled WGS sequence"/>
</dbReference>